<feature type="transmembrane region" description="Helical" evidence="1">
    <location>
        <begin position="33"/>
        <end position="56"/>
    </location>
</feature>
<keyword evidence="1" id="KW-0472">Membrane</keyword>
<dbReference type="EMBL" id="ATMH01010896">
    <property type="protein sequence ID" value="EPY16780.1"/>
    <property type="molecule type" value="Genomic_DNA"/>
</dbReference>
<evidence type="ECO:0008006" key="4">
    <source>
        <dbReference type="Google" id="ProtNLM"/>
    </source>
</evidence>
<comment type="caution">
    <text evidence="2">The sequence shown here is derived from an EMBL/GenBank/DDBJ whole genome shotgun (WGS) entry which is preliminary data.</text>
</comment>
<keyword evidence="1" id="KW-1133">Transmembrane helix</keyword>
<reference evidence="2 3" key="1">
    <citation type="journal article" date="2013" name="PLoS ONE">
        <title>Predicting the Proteins of Angomonas deanei, Strigomonas culicis and Their Respective Endosymbionts Reveals New Aspects of the Trypanosomatidae Family.</title>
        <authorList>
            <person name="Motta M.C."/>
            <person name="Martins A.C."/>
            <person name="de Souza S.S."/>
            <person name="Catta-Preta C.M."/>
            <person name="Silva R."/>
            <person name="Klein C.C."/>
            <person name="de Almeida L.G."/>
            <person name="de Lima Cunha O."/>
            <person name="Ciapina L.P."/>
            <person name="Brocchi M."/>
            <person name="Colabardini A.C."/>
            <person name="de Araujo Lima B."/>
            <person name="Machado C.R."/>
            <person name="de Almeida Soares C.M."/>
            <person name="Probst C.M."/>
            <person name="de Menezes C.B."/>
            <person name="Thompson C.E."/>
            <person name="Bartholomeu D.C."/>
            <person name="Gradia D.F."/>
            <person name="Pavoni D.P."/>
            <person name="Grisard E.C."/>
            <person name="Fantinatti-Garboggini F."/>
            <person name="Marchini F.K."/>
            <person name="Rodrigues-Luiz G.F."/>
            <person name="Wagner G."/>
            <person name="Goldman G.H."/>
            <person name="Fietto J.L."/>
            <person name="Elias M.C."/>
            <person name="Goldman M.H."/>
            <person name="Sagot M.F."/>
            <person name="Pereira M."/>
            <person name="Stoco P.H."/>
            <person name="de Mendonca-Neto R.P."/>
            <person name="Teixeira S.M."/>
            <person name="Maciel T.E."/>
            <person name="de Oliveira Mendes T.A."/>
            <person name="Urmenyi T.P."/>
            <person name="de Souza W."/>
            <person name="Schenkman S."/>
            <person name="de Vasconcelos A.T."/>
        </authorList>
    </citation>
    <scope>NUCLEOTIDE SEQUENCE [LARGE SCALE GENOMIC DNA]</scope>
</reference>
<gene>
    <name evidence="2" type="ORF">STCU_11000</name>
</gene>
<evidence type="ECO:0000256" key="1">
    <source>
        <dbReference type="SAM" id="Phobius"/>
    </source>
</evidence>
<keyword evidence="3" id="KW-1185">Reference proteome</keyword>
<name>S9V1U2_9TRYP</name>
<accession>S9V1U2</accession>
<keyword evidence="1" id="KW-0812">Transmembrane</keyword>
<organism evidence="2 3">
    <name type="scientific">Strigomonas culicis</name>
    <dbReference type="NCBI Taxonomy" id="28005"/>
    <lineage>
        <taxon>Eukaryota</taxon>
        <taxon>Discoba</taxon>
        <taxon>Euglenozoa</taxon>
        <taxon>Kinetoplastea</taxon>
        <taxon>Metakinetoplastina</taxon>
        <taxon>Trypanosomatida</taxon>
        <taxon>Trypanosomatidae</taxon>
        <taxon>Strigomonadinae</taxon>
        <taxon>Strigomonas</taxon>
    </lineage>
</organism>
<protein>
    <recommendedName>
        <fullName evidence="4">Transmembrane protein</fullName>
    </recommendedName>
</protein>
<evidence type="ECO:0000313" key="2">
    <source>
        <dbReference type="EMBL" id="EPY16780.1"/>
    </source>
</evidence>
<sequence length="72" mass="8516">MFQRQWRGERSLTIQLLNNGGEWKKSEKGKKVIMAYLWFFFMNASIGIVICCFVLSSEERGVGRWSMKEYKS</sequence>
<dbReference type="Proteomes" id="UP000015354">
    <property type="component" value="Unassembled WGS sequence"/>
</dbReference>
<proteinExistence type="predicted"/>
<evidence type="ECO:0000313" key="3">
    <source>
        <dbReference type="Proteomes" id="UP000015354"/>
    </source>
</evidence>
<dbReference type="AlphaFoldDB" id="S9V1U2"/>